<sequence>MKITRHRYTVKPAFVEQNRQNLAEFIAALAATSTPGLSYRVFLEEDGQTFLHLVTSEDDPSAVITGLPSFKKFQSELLASAPVLRPDQVSMSLIATSGESFR</sequence>
<dbReference type="AlphaFoldDB" id="A0A7W7Z172"/>
<keyword evidence="2" id="KW-1185">Reference proteome</keyword>
<gene>
    <name evidence="1" type="ORF">HNR60_000877</name>
</gene>
<evidence type="ECO:0000313" key="2">
    <source>
        <dbReference type="Proteomes" id="UP000542353"/>
    </source>
</evidence>
<dbReference type="EMBL" id="JACHIH010000003">
    <property type="protein sequence ID" value="MBB5046135.1"/>
    <property type="molecule type" value="Genomic_DNA"/>
</dbReference>
<dbReference type="RefSeq" id="WP_184254685.1">
    <property type="nucleotide sequence ID" value="NZ_JACHIH010000003.1"/>
</dbReference>
<evidence type="ECO:0000313" key="1">
    <source>
        <dbReference type="EMBL" id="MBB5046135.1"/>
    </source>
</evidence>
<dbReference type="Proteomes" id="UP000542353">
    <property type="component" value="Unassembled WGS sequence"/>
</dbReference>
<proteinExistence type="predicted"/>
<evidence type="ECO:0008006" key="3">
    <source>
        <dbReference type="Google" id="ProtNLM"/>
    </source>
</evidence>
<organism evidence="1 2">
    <name type="scientific">Rhodopseudomonas rhenobacensis</name>
    <dbReference type="NCBI Taxonomy" id="87461"/>
    <lineage>
        <taxon>Bacteria</taxon>
        <taxon>Pseudomonadati</taxon>
        <taxon>Pseudomonadota</taxon>
        <taxon>Alphaproteobacteria</taxon>
        <taxon>Hyphomicrobiales</taxon>
        <taxon>Nitrobacteraceae</taxon>
        <taxon>Rhodopseudomonas</taxon>
    </lineage>
</organism>
<reference evidence="1 2" key="1">
    <citation type="submission" date="2020-08" db="EMBL/GenBank/DDBJ databases">
        <title>Genomic Encyclopedia of Type Strains, Phase IV (KMG-IV): sequencing the most valuable type-strain genomes for metagenomic binning, comparative biology and taxonomic classification.</title>
        <authorList>
            <person name="Goeker M."/>
        </authorList>
    </citation>
    <scope>NUCLEOTIDE SEQUENCE [LARGE SCALE GENOMIC DNA]</scope>
    <source>
        <strain evidence="1 2">DSM 12706</strain>
    </source>
</reference>
<name>A0A7W7Z172_9BRAD</name>
<accession>A0A7W7Z172</accession>
<protein>
    <recommendedName>
        <fullName evidence="3">Quinol monooxygenase YgiN</fullName>
    </recommendedName>
</protein>
<comment type="caution">
    <text evidence="1">The sequence shown here is derived from an EMBL/GenBank/DDBJ whole genome shotgun (WGS) entry which is preliminary data.</text>
</comment>